<dbReference type="RefSeq" id="XP_032801058.1">
    <property type="nucleotide sequence ID" value="XM_032945167.1"/>
</dbReference>
<evidence type="ECO:0000256" key="1">
    <source>
        <dbReference type="ARBA" id="ARBA00006007"/>
    </source>
</evidence>
<dbReference type="PANTHER" id="PTHR21381:SF3">
    <property type="entry name" value="SGC REGION PROTEIN SGCQ-RELATED"/>
    <property type="match status" value="1"/>
</dbReference>
<reference evidence="4" key="1">
    <citation type="submission" date="2025-08" db="UniProtKB">
        <authorList>
            <consortium name="RefSeq"/>
        </authorList>
    </citation>
    <scope>IDENTIFICATION</scope>
    <source>
        <tissue evidence="4">Sperm</tissue>
    </source>
</reference>
<dbReference type="AlphaFoldDB" id="A0AAJ7SKE1"/>
<evidence type="ECO:0000256" key="2">
    <source>
        <dbReference type="SAM" id="Coils"/>
    </source>
</evidence>
<evidence type="ECO:0000313" key="3">
    <source>
        <dbReference type="Proteomes" id="UP001318040"/>
    </source>
</evidence>
<dbReference type="InterPro" id="IPR011060">
    <property type="entry name" value="RibuloseP-bd_barrel"/>
</dbReference>
<proteinExistence type="inferred from homology"/>
<organism evidence="3 4">
    <name type="scientific">Petromyzon marinus</name>
    <name type="common">Sea lamprey</name>
    <dbReference type="NCBI Taxonomy" id="7757"/>
    <lineage>
        <taxon>Eukaryota</taxon>
        <taxon>Metazoa</taxon>
        <taxon>Chordata</taxon>
        <taxon>Craniata</taxon>
        <taxon>Vertebrata</taxon>
        <taxon>Cyclostomata</taxon>
        <taxon>Hyperoartia</taxon>
        <taxon>Petromyzontiformes</taxon>
        <taxon>Petromyzontidae</taxon>
        <taxon>Petromyzon</taxon>
    </lineage>
</organism>
<protein>
    <submittedName>
        <fullName evidence="4">Uncharacterized protein F13E9.13, mitochondrial-like</fullName>
    </submittedName>
</protein>
<feature type="coiled-coil region" evidence="2">
    <location>
        <begin position="299"/>
        <end position="326"/>
    </location>
</feature>
<dbReference type="Pfam" id="PF03437">
    <property type="entry name" value="BtpA"/>
    <property type="match status" value="1"/>
</dbReference>
<comment type="similarity">
    <text evidence="1">Belongs to the BtpA family.</text>
</comment>
<dbReference type="Proteomes" id="UP001318040">
    <property type="component" value="Unplaced"/>
</dbReference>
<accession>A0AAJ7SKE1</accession>
<evidence type="ECO:0000313" key="4">
    <source>
        <dbReference type="RefSeq" id="XP_032801058.1"/>
    </source>
</evidence>
<dbReference type="InterPro" id="IPR005137">
    <property type="entry name" value="BtpA"/>
</dbReference>
<dbReference type="PANTHER" id="PTHR21381">
    <property type="entry name" value="ZGC:162297"/>
    <property type="match status" value="1"/>
</dbReference>
<dbReference type="KEGG" id="pmrn:116938006"/>
<sequence>MEAAARFASLFGRSNGVVIAMIHVKALPGTPRSTLPMADIIAEARREAEIYKAVGVDAVLVENMGDVPYVAGCPGPEVTAAMTAVCCSLRRALPHHPLGVQVLAGANHQALAVALAAGLDFVRVEGFVFAHVADEGLCQAAAGPLLRERRRLGADRILLLADIKKKHSAHAVTADVGVVDTALAAQFFLADGVVLTGRATACATSATQLAEVRAAVALPVLVGSGVTLANVGDYRGASGLIVGSHLKRGGAWHAELSPQRAGDFMDAVRAVRGAGGGAGGAGGAGAGGGGGAGGTGGALEAVEALAAEALEALAEALEALEAVEAVEALAEALAEALEVTRRGTIR</sequence>
<dbReference type="NCBIfam" id="TIGR00259">
    <property type="entry name" value="thylakoid_BtpA"/>
    <property type="match status" value="1"/>
</dbReference>
<gene>
    <name evidence="4" type="primary">LOC116938006</name>
</gene>
<dbReference type="SUPFAM" id="SSF51366">
    <property type="entry name" value="Ribulose-phoshate binding barrel"/>
    <property type="match status" value="1"/>
</dbReference>
<keyword evidence="3" id="KW-1185">Reference proteome</keyword>
<keyword evidence="2" id="KW-0175">Coiled coil</keyword>
<name>A0AAJ7SKE1_PETMA</name>